<proteinExistence type="predicted"/>
<evidence type="ECO:0000313" key="2">
    <source>
        <dbReference type="Proteomes" id="UP001499854"/>
    </source>
</evidence>
<organism evidence="1 2">
    <name type="scientific">Catenulispora subtropica</name>
    <dbReference type="NCBI Taxonomy" id="450798"/>
    <lineage>
        <taxon>Bacteria</taxon>
        <taxon>Bacillati</taxon>
        <taxon>Actinomycetota</taxon>
        <taxon>Actinomycetes</taxon>
        <taxon>Catenulisporales</taxon>
        <taxon>Catenulisporaceae</taxon>
        <taxon>Catenulispora</taxon>
    </lineage>
</organism>
<dbReference type="Proteomes" id="UP001499854">
    <property type="component" value="Unassembled WGS sequence"/>
</dbReference>
<accession>A0ABN2RSN4</accession>
<gene>
    <name evidence="1" type="ORF">GCM10009838_37310</name>
</gene>
<keyword evidence="2" id="KW-1185">Reference proteome</keyword>
<sequence>MGRFHHDLPPCMATAEASTACVACMGILRSVCRNHDSVPFRRGRVPGAGHATRCPVRVAAGASGEGAAKGGGVASAAEIGGGGGADDAAGGAAAAAPAMPETLVACAFGAALGTAAAEGAA</sequence>
<name>A0ABN2RSN4_9ACTN</name>
<comment type="caution">
    <text evidence="1">The sequence shown here is derived from an EMBL/GenBank/DDBJ whole genome shotgun (WGS) entry which is preliminary data.</text>
</comment>
<dbReference type="EMBL" id="BAAAQM010000019">
    <property type="protein sequence ID" value="GAA1973888.1"/>
    <property type="molecule type" value="Genomic_DNA"/>
</dbReference>
<reference evidence="1 2" key="1">
    <citation type="journal article" date="2019" name="Int. J. Syst. Evol. Microbiol.">
        <title>The Global Catalogue of Microorganisms (GCM) 10K type strain sequencing project: providing services to taxonomists for standard genome sequencing and annotation.</title>
        <authorList>
            <consortium name="The Broad Institute Genomics Platform"/>
            <consortium name="The Broad Institute Genome Sequencing Center for Infectious Disease"/>
            <person name="Wu L."/>
            <person name="Ma J."/>
        </authorList>
    </citation>
    <scope>NUCLEOTIDE SEQUENCE [LARGE SCALE GENOMIC DNA]</scope>
    <source>
        <strain evidence="1 2">JCM 16013</strain>
    </source>
</reference>
<evidence type="ECO:0000313" key="1">
    <source>
        <dbReference type="EMBL" id="GAA1973888.1"/>
    </source>
</evidence>
<protein>
    <submittedName>
        <fullName evidence="1">Uncharacterized protein</fullName>
    </submittedName>
</protein>